<dbReference type="Proteomes" id="UP000660729">
    <property type="component" value="Unassembled WGS sequence"/>
</dbReference>
<accession>A0A8H6VJJ6</accession>
<reference evidence="1" key="1">
    <citation type="submission" date="2020-04" db="EMBL/GenBank/DDBJ databases">
        <title>Draft genome resource of the tomato pathogen Pseudocercospora fuligena.</title>
        <authorList>
            <person name="Zaccaron A."/>
        </authorList>
    </citation>
    <scope>NUCLEOTIDE SEQUENCE</scope>
    <source>
        <strain evidence="1">PF001</strain>
    </source>
</reference>
<protein>
    <submittedName>
        <fullName evidence="1">Uncharacterized protein</fullName>
    </submittedName>
</protein>
<evidence type="ECO:0000313" key="1">
    <source>
        <dbReference type="EMBL" id="KAF7192792.1"/>
    </source>
</evidence>
<gene>
    <name evidence="1" type="ORF">HII31_05891</name>
</gene>
<dbReference type="EMBL" id="JABCIY010000107">
    <property type="protein sequence ID" value="KAF7192792.1"/>
    <property type="molecule type" value="Genomic_DNA"/>
</dbReference>
<name>A0A8H6VJJ6_9PEZI</name>
<keyword evidence="2" id="KW-1185">Reference proteome</keyword>
<sequence>MSATTAGRTVLGPLTTTFTPAPSCRIATAQGDYANIGKWTAFGAQTCDGSNSGFTLFDVSSCWPPTSSGAAALNTASAGW</sequence>
<dbReference type="AlphaFoldDB" id="A0A8H6VJJ6"/>
<evidence type="ECO:0000313" key="2">
    <source>
        <dbReference type="Proteomes" id="UP000660729"/>
    </source>
</evidence>
<dbReference type="OrthoDB" id="5429716at2759"/>
<comment type="caution">
    <text evidence="1">The sequence shown here is derived from an EMBL/GenBank/DDBJ whole genome shotgun (WGS) entry which is preliminary data.</text>
</comment>
<proteinExistence type="predicted"/>
<organism evidence="1 2">
    <name type="scientific">Pseudocercospora fuligena</name>
    <dbReference type="NCBI Taxonomy" id="685502"/>
    <lineage>
        <taxon>Eukaryota</taxon>
        <taxon>Fungi</taxon>
        <taxon>Dikarya</taxon>
        <taxon>Ascomycota</taxon>
        <taxon>Pezizomycotina</taxon>
        <taxon>Dothideomycetes</taxon>
        <taxon>Dothideomycetidae</taxon>
        <taxon>Mycosphaerellales</taxon>
        <taxon>Mycosphaerellaceae</taxon>
        <taxon>Pseudocercospora</taxon>
    </lineage>
</organism>